<keyword evidence="1" id="KW-0723">Serine/threonine-protein kinase</keyword>
<reference evidence="16 17" key="1">
    <citation type="submission" date="2015-04" db="EMBL/GenBank/DDBJ databases">
        <authorList>
            <person name="Syromyatnikov M.Y."/>
            <person name="Popov V.N."/>
        </authorList>
    </citation>
    <scope>NUCLEOTIDE SEQUENCE [LARGE SCALE GENOMIC DNA]</scope>
</reference>
<dbReference type="InterPro" id="IPR011009">
    <property type="entry name" value="Kinase-like_dom_sf"/>
</dbReference>
<evidence type="ECO:0000256" key="5">
    <source>
        <dbReference type="ARBA" id="ARBA00022777"/>
    </source>
</evidence>
<dbReference type="GO" id="GO:0005829">
    <property type="term" value="C:cytosol"/>
    <property type="evidence" value="ECO:0007669"/>
    <property type="project" value="UniProtKB-ARBA"/>
</dbReference>
<dbReference type="OrthoDB" id="10252354at2759"/>
<dbReference type="STRING" id="568069.A0A1J1IJA2"/>
<feature type="region of interest" description="Disordered" evidence="14">
    <location>
        <begin position="627"/>
        <end position="651"/>
    </location>
</feature>
<dbReference type="CDD" id="cd06618">
    <property type="entry name" value="PKc_MKK7"/>
    <property type="match status" value="1"/>
</dbReference>
<evidence type="ECO:0000256" key="4">
    <source>
        <dbReference type="ARBA" id="ARBA00022741"/>
    </source>
</evidence>
<evidence type="ECO:0000256" key="12">
    <source>
        <dbReference type="ARBA" id="ARBA00051693"/>
    </source>
</evidence>
<evidence type="ECO:0000256" key="7">
    <source>
        <dbReference type="ARBA" id="ARBA00023137"/>
    </source>
</evidence>
<dbReference type="FunFam" id="1.10.510.10:FF:000432">
    <property type="entry name" value="mitogen-activated protein kinase kinase 3"/>
    <property type="match status" value="1"/>
</dbReference>
<accession>A0A1J1IJA2</accession>
<dbReference type="InterPro" id="IPR052468">
    <property type="entry name" value="Dual_spec_MAPK_kinase"/>
</dbReference>
<dbReference type="AlphaFoldDB" id="A0A1J1IJA2"/>
<feature type="domain" description="Protein kinase" evidence="15">
    <location>
        <begin position="58"/>
        <end position="315"/>
    </location>
</feature>
<dbReference type="PROSITE" id="PS50011">
    <property type="entry name" value="PROTEIN_KINASE_DOM"/>
    <property type="match status" value="1"/>
</dbReference>
<protein>
    <recommendedName>
        <fullName evidence="9">mitogen-activated protein kinase kinase</fullName>
        <ecNumber evidence="9">2.7.12.2</ecNumber>
    </recommendedName>
</protein>
<evidence type="ECO:0000256" key="9">
    <source>
        <dbReference type="ARBA" id="ARBA00038999"/>
    </source>
</evidence>
<feature type="region of interest" description="Disordered" evidence="14">
    <location>
        <begin position="825"/>
        <end position="861"/>
    </location>
</feature>
<dbReference type="Gene3D" id="1.10.510.10">
    <property type="entry name" value="Transferase(Phosphotransferase) domain 1"/>
    <property type="match status" value="1"/>
</dbReference>
<evidence type="ECO:0000256" key="10">
    <source>
        <dbReference type="ARBA" id="ARBA00049014"/>
    </source>
</evidence>
<dbReference type="GO" id="GO:0016477">
    <property type="term" value="P:cell migration"/>
    <property type="evidence" value="ECO:0007669"/>
    <property type="project" value="UniProtKB-ARBA"/>
</dbReference>
<dbReference type="GO" id="GO:0006950">
    <property type="term" value="P:response to stress"/>
    <property type="evidence" value="ECO:0007669"/>
    <property type="project" value="UniProtKB-ARBA"/>
</dbReference>
<dbReference type="GO" id="GO:0004674">
    <property type="term" value="F:protein serine/threonine kinase activity"/>
    <property type="evidence" value="ECO:0007669"/>
    <property type="project" value="UniProtKB-KW"/>
</dbReference>
<keyword evidence="17" id="KW-1185">Reference proteome</keyword>
<evidence type="ECO:0000256" key="6">
    <source>
        <dbReference type="ARBA" id="ARBA00022840"/>
    </source>
</evidence>
<dbReference type="PROSITE" id="PS00107">
    <property type="entry name" value="PROTEIN_KINASE_ATP"/>
    <property type="match status" value="1"/>
</dbReference>
<dbReference type="GO" id="GO:0030707">
    <property type="term" value="P:follicle cell of egg chamber development"/>
    <property type="evidence" value="ECO:0007669"/>
    <property type="project" value="UniProtKB-ARBA"/>
</dbReference>
<keyword evidence="7" id="KW-0829">Tyrosine-protein kinase</keyword>
<evidence type="ECO:0000256" key="1">
    <source>
        <dbReference type="ARBA" id="ARBA00022527"/>
    </source>
</evidence>
<comment type="catalytic activity">
    <reaction evidence="12">
        <text>L-tyrosyl-[protein] + ATP = O-phospho-L-tyrosyl-[protein] + ADP + H(+)</text>
        <dbReference type="Rhea" id="RHEA:10596"/>
        <dbReference type="Rhea" id="RHEA-COMP:10136"/>
        <dbReference type="Rhea" id="RHEA-COMP:20101"/>
        <dbReference type="ChEBI" id="CHEBI:15378"/>
        <dbReference type="ChEBI" id="CHEBI:30616"/>
        <dbReference type="ChEBI" id="CHEBI:46858"/>
        <dbReference type="ChEBI" id="CHEBI:61978"/>
        <dbReference type="ChEBI" id="CHEBI:456216"/>
        <dbReference type="EC" id="2.7.12.2"/>
    </reaction>
</comment>
<evidence type="ECO:0000256" key="13">
    <source>
        <dbReference type="PROSITE-ProRule" id="PRU10141"/>
    </source>
</evidence>
<evidence type="ECO:0000256" key="11">
    <source>
        <dbReference type="ARBA" id="ARBA00049299"/>
    </source>
</evidence>
<feature type="region of interest" description="Disordered" evidence="14">
    <location>
        <begin position="1"/>
        <end position="23"/>
    </location>
</feature>
<dbReference type="GO" id="GO:0005524">
    <property type="term" value="F:ATP binding"/>
    <property type="evidence" value="ECO:0007669"/>
    <property type="project" value="UniProtKB-UniRule"/>
</dbReference>
<organism evidence="16 17">
    <name type="scientific">Clunio marinus</name>
    <dbReference type="NCBI Taxonomy" id="568069"/>
    <lineage>
        <taxon>Eukaryota</taxon>
        <taxon>Metazoa</taxon>
        <taxon>Ecdysozoa</taxon>
        <taxon>Arthropoda</taxon>
        <taxon>Hexapoda</taxon>
        <taxon>Insecta</taxon>
        <taxon>Pterygota</taxon>
        <taxon>Neoptera</taxon>
        <taxon>Endopterygota</taxon>
        <taxon>Diptera</taxon>
        <taxon>Nematocera</taxon>
        <taxon>Chironomoidea</taxon>
        <taxon>Chironomidae</taxon>
        <taxon>Clunio</taxon>
    </lineage>
</organism>
<dbReference type="GO" id="GO:0043068">
    <property type="term" value="P:positive regulation of programmed cell death"/>
    <property type="evidence" value="ECO:0007669"/>
    <property type="project" value="UniProtKB-ARBA"/>
</dbReference>
<dbReference type="SMART" id="SM00220">
    <property type="entry name" value="S_TKc"/>
    <property type="match status" value="1"/>
</dbReference>
<proteinExistence type="inferred from homology"/>
<comment type="catalytic activity">
    <reaction evidence="10">
        <text>L-seryl-[protein] + ATP = O-phospho-L-seryl-[protein] + ADP + H(+)</text>
        <dbReference type="Rhea" id="RHEA:17989"/>
        <dbReference type="Rhea" id="RHEA-COMP:9863"/>
        <dbReference type="Rhea" id="RHEA-COMP:11604"/>
        <dbReference type="ChEBI" id="CHEBI:15378"/>
        <dbReference type="ChEBI" id="CHEBI:29999"/>
        <dbReference type="ChEBI" id="CHEBI:30616"/>
        <dbReference type="ChEBI" id="CHEBI:83421"/>
        <dbReference type="ChEBI" id="CHEBI:456216"/>
        <dbReference type="EC" id="2.7.12.2"/>
    </reaction>
</comment>
<dbReference type="InterPro" id="IPR000719">
    <property type="entry name" value="Prot_kinase_dom"/>
</dbReference>
<feature type="compositionally biased region" description="Low complexity" evidence="14">
    <location>
        <begin position="628"/>
        <end position="651"/>
    </location>
</feature>
<dbReference type="PANTHER" id="PTHR47238">
    <property type="entry name" value="MITOGEN-ACTIVATED PROTEIN KINASE KINASE 5"/>
    <property type="match status" value="1"/>
</dbReference>
<dbReference type="GO" id="GO:0004713">
    <property type="term" value="F:protein tyrosine kinase activity"/>
    <property type="evidence" value="ECO:0007669"/>
    <property type="project" value="UniProtKB-KW"/>
</dbReference>
<dbReference type="GO" id="GO:0051239">
    <property type="term" value="P:regulation of multicellular organismal process"/>
    <property type="evidence" value="ECO:0007669"/>
    <property type="project" value="UniProtKB-ARBA"/>
</dbReference>
<dbReference type="GO" id="GO:0004708">
    <property type="term" value="F:MAP kinase kinase activity"/>
    <property type="evidence" value="ECO:0007669"/>
    <property type="project" value="UniProtKB-EC"/>
</dbReference>
<keyword evidence="4 13" id="KW-0547">Nucleotide-binding</keyword>
<dbReference type="PANTHER" id="PTHR47238:SF2">
    <property type="entry name" value="DUAL SPECIFICITY MITOGEN-ACTIVATED PROTEIN KINASE KINASE HEMIPTEROUS"/>
    <property type="match status" value="1"/>
</dbReference>
<dbReference type="EC" id="2.7.12.2" evidence="9"/>
<keyword evidence="3" id="KW-0808">Transferase</keyword>
<feature type="compositionally biased region" description="Polar residues" evidence="14">
    <location>
        <begin position="840"/>
        <end position="858"/>
    </location>
</feature>
<dbReference type="FunFam" id="3.30.200.20:FF:000040">
    <property type="entry name" value="Dual specificity mitogen-activated protein kinase kinase"/>
    <property type="match status" value="1"/>
</dbReference>
<name>A0A1J1IJA2_9DIPT</name>
<evidence type="ECO:0000256" key="2">
    <source>
        <dbReference type="ARBA" id="ARBA00022553"/>
    </source>
</evidence>
<sequence>MELNLNLTPNSRRRPTPALPIPSLQPRRNIETEKKLRALKTGSLKINGISYDTNVNDLEYLSELGNGTSGHVVKMKHKPSGVIIAVKQMRRTGNDEETKRITMDLDVVLKSHDCPYIVQCLGCFITEADVWICMELMSTCFDKLQKKTHKPIAEAILRHVTEATVKALFYLKERHGVIHRDVKPSNILIDERGHIKLCDFGISGRLVDSKAKTRSAGCAAYMAPERIDPKKPEYDIRADVWSLGITLVELATGAYPYKDCKTDFEVLTKVLDSDPPSLPEDEGFSFEFRDFVKRCLTKDYRHRPKYLQLLEHPFLNYHESQRVDVAEWFHRITREAGIVFPTQDLPQLSTTILEPTTTSTLATSSSSTSLLNRLTSTKTTSTTATEFYQTTSVIPSTNFNSSHENPFTNMKTNTSDHMLSSNPFVSPPLPIVTTASKFTILSEQLRQEDLNDQLNQKHANGKTGNGYQKLSYCSSSNTDNDIVDHHLTPKLNRMYTQSPQLMRKNYEYNSNLNNHFHQSPQMNNNHHNHHHLVGRESPYMQRKFPQNESDYKNHYSPYKPLPQQQQSTFSPVIRKRYQEGHLVSEDLEFRILHGNTSPIVLQRFYHQQNQLKDQKEEEDQLRAIRIQSLSPSHYKSSESSSIPIKSGGSPLLATQNRYQHRRNVLLEPTCPNSPQFDRLRANLEKPNFYERDQKLPVEIQNSFLLEQSAHQNNGTGEKNKDKGMVKSYIKSRFNNDQQNSKDGDKTKSLATVSPMRSSIATNPFAQSPSNITSLKTSSNMQNLYERHRSPDPPPRNTRGNQSPLIIRRKLELASSSPLLQKRFISASPPPPLIPPRGLKNFNSDSVPGSPQHLQTRINYTPEPQRRIYRQLE</sequence>
<evidence type="ECO:0000256" key="14">
    <source>
        <dbReference type="SAM" id="MobiDB-lite"/>
    </source>
</evidence>
<comment type="catalytic activity">
    <reaction evidence="11">
        <text>L-threonyl-[protein] + ATP = O-phospho-L-threonyl-[protein] + ADP + H(+)</text>
        <dbReference type="Rhea" id="RHEA:46608"/>
        <dbReference type="Rhea" id="RHEA-COMP:11060"/>
        <dbReference type="Rhea" id="RHEA-COMP:11605"/>
        <dbReference type="ChEBI" id="CHEBI:15378"/>
        <dbReference type="ChEBI" id="CHEBI:30013"/>
        <dbReference type="ChEBI" id="CHEBI:30616"/>
        <dbReference type="ChEBI" id="CHEBI:61977"/>
        <dbReference type="ChEBI" id="CHEBI:456216"/>
        <dbReference type="EC" id="2.7.12.2"/>
    </reaction>
</comment>
<dbReference type="Proteomes" id="UP000183832">
    <property type="component" value="Unassembled WGS sequence"/>
</dbReference>
<keyword evidence="2" id="KW-0597">Phosphoprotein</keyword>
<gene>
    <name evidence="16" type="ORF">CLUMA_CG013553</name>
</gene>
<dbReference type="Pfam" id="PF00069">
    <property type="entry name" value="Pkinase"/>
    <property type="match status" value="1"/>
</dbReference>
<feature type="compositionally biased region" description="Polar residues" evidence="14">
    <location>
        <begin position="1"/>
        <end position="10"/>
    </location>
</feature>
<dbReference type="InterPro" id="IPR017441">
    <property type="entry name" value="Protein_kinase_ATP_BS"/>
</dbReference>
<evidence type="ECO:0000259" key="15">
    <source>
        <dbReference type="PROSITE" id="PS50011"/>
    </source>
</evidence>
<comment type="similarity">
    <text evidence="8">Belongs to the protein kinase superfamily. STE Ser/Thr protein kinase family. MAP kinase kinase subfamily.</text>
</comment>
<evidence type="ECO:0000313" key="17">
    <source>
        <dbReference type="Proteomes" id="UP000183832"/>
    </source>
</evidence>
<dbReference type="Gene3D" id="3.30.200.20">
    <property type="entry name" value="Phosphorylase Kinase, domain 1"/>
    <property type="match status" value="1"/>
</dbReference>
<keyword evidence="5" id="KW-0418">Kinase</keyword>
<evidence type="ECO:0000256" key="8">
    <source>
        <dbReference type="ARBA" id="ARBA00038035"/>
    </source>
</evidence>
<dbReference type="PROSITE" id="PS00108">
    <property type="entry name" value="PROTEIN_KINASE_ST"/>
    <property type="match status" value="1"/>
</dbReference>
<dbReference type="GO" id="GO:0010508">
    <property type="term" value="P:positive regulation of autophagy"/>
    <property type="evidence" value="ECO:0007669"/>
    <property type="project" value="UniProtKB-ARBA"/>
</dbReference>
<dbReference type="SUPFAM" id="SSF56112">
    <property type="entry name" value="Protein kinase-like (PK-like)"/>
    <property type="match status" value="1"/>
</dbReference>
<keyword evidence="6 13" id="KW-0067">ATP-binding</keyword>
<dbReference type="EMBL" id="CVRI01000054">
    <property type="protein sequence ID" value="CRL00280.1"/>
    <property type="molecule type" value="Genomic_DNA"/>
</dbReference>
<dbReference type="InterPro" id="IPR008271">
    <property type="entry name" value="Ser/Thr_kinase_AS"/>
</dbReference>
<evidence type="ECO:0000313" key="16">
    <source>
        <dbReference type="EMBL" id="CRL00280.1"/>
    </source>
</evidence>
<evidence type="ECO:0000256" key="3">
    <source>
        <dbReference type="ARBA" id="ARBA00022679"/>
    </source>
</evidence>
<feature type="binding site" evidence="13">
    <location>
        <position position="87"/>
    </location>
    <ligand>
        <name>ATP</name>
        <dbReference type="ChEBI" id="CHEBI:30616"/>
    </ligand>
</feature>